<dbReference type="Proteomes" id="UP000319671">
    <property type="component" value="Unassembled WGS sequence"/>
</dbReference>
<reference evidence="1 2" key="1">
    <citation type="submission" date="2019-06" db="EMBL/GenBank/DDBJ databases">
        <title>Sorghum-associated microbial communities from plants grown in Nebraska, USA.</title>
        <authorList>
            <person name="Schachtman D."/>
        </authorList>
    </citation>
    <scope>NUCLEOTIDE SEQUENCE [LARGE SCALE GENOMIC DNA]</scope>
    <source>
        <strain evidence="1 2">2482</strain>
    </source>
</reference>
<dbReference type="EMBL" id="VIVN01000002">
    <property type="protein sequence ID" value="TWE06404.1"/>
    <property type="molecule type" value="Genomic_DNA"/>
</dbReference>
<evidence type="ECO:0000313" key="1">
    <source>
        <dbReference type="EMBL" id="TWE06404.1"/>
    </source>
</evidence>
<protein>
    <submittedName>
        <fullName evidence="1">HK97 gp10 family phage protein</fullName>
    </submittedName>
</protein>
<evidence type="ECO:0000313" key="2">
    <source>
        <dbReference type="Proteomes" id="UP000319671"/>
    </source>
</evidence>
<organism evidence="1 2">
    <name type="scientific">Neobacillus bataviensis</name>
    <dbReference type="NCBI Taxonomy" id="220685"/>
    <lineage>
        <taxon>Bacteria</taxon>
        <taxon>Bacillati</taxon>
        <taxon>Bacillota</taxon>
        <taxon>Bacilli</taxon>
        <taxon>Bacillales</taxon>
        <taxon>Bacillaceae</taxon>
        <taxon>Neobacillus</taxon>
    </lineage>
</organism>
<dbReference type="InterPro" id="IPR010064">
    <property type="entry name" value="HK97-gp10_tail"/>
</dbReference>
<comment type="caution">
    <text evidence="1">The sequence shown here is derived from an EMBL/GenBank/DDBJ whole genome shotgun (WGS) entry which is preliminary data.</text>
</comment>
<proteinExistence type="predicted"/>
<gene>
    <name evidence="1" type="ORF">FB550_102426</name>
</gene>
<dbReference type="NCBIfam" id="TIGR01725">
    <property type="entry name" value="phge_HK97_gp10"/>
    <property type="match status" value="1"/>
</dbReference>
<keyword evidence="2" id="KW-1185">Reference proteome</keyword>
<sequence length="148" mass="17288">MPFPKSVTKVKKNGVEFTSNVDRAKYTIQELTRAALKDTAKLIRRRILDKARKMRGMGKTKRIPNAFQYWVRRREGDLQIGVKHDTWYGADQELGTNNQPARHIIRDTVYENIDQIRIIQGQYLEAIEDENRARGLIDEEEEIGDEDN</sequence>
<dbReference type="RefSeq" id="WP_144563160.1">
    <property type="nucleotide sequence ID" value="NZ_VIVN01000002.1"/>
</dbReference>
<accession>A0A561DSS0</accession>
<dbReference type="AlphaFoldDB" id="A0A561DSS0"/>
<name>A0A561DSS0_9BACI</name>